<reference evidence="12" key="1">
    <citation type="submission" date="2025-08" db="UniProtKB">
        <authorList>
            <consortium name="Ensembl"/>
        </authorList>
    </citation>
    <scope>IDENTIFICATION</scope>
</reference>
<accession>A0A8D2LXU9</accession>
<proteinExistence type="inferred from homology"/>
<comment type="catalytic activity">
    <reaction evidence="7">
        <text>4 Fe(2+) + O2 + 4 H(+) = 4 Fe(3+) + 2 H2O</text>
        <dbReference type="Rhea" id="RHEA:11148"/>
        <dbReference type="ChEBI" id="CHEBI:15377"/>
        <dbReference type="ChEBI" id="CHEBI:15378"/>
        <dbReference type="ChEBI" id="CHEBI:15379"/>
        <dbReference type="ChEBI" id="CHEBI:29033"/>
        <dbReference type="ChEBI" id="CHEBI:29034"/>
        <dbReference type="EC" id="1.16.3.1"/>
    </reaction>
</comment>
<name>A0A8D2LXU9_VARKO</name>
<sequence length="100" mass="11639">MRYQNKRGGHVELQDIQKPEEHEWGSSLDKVNQALLELHKLAMEKEDPQRCDFLESEFLEEQAKAIEQLGDHIANLKCLEVPQNGLGEYLFEWLTWGNSS</sequence>
<evidence type="ECO:0000256" key="1">
    <source>
        <dbReference type="ARBA" id="ARBA00007513"/>
    </source>
</evidence>
<keyword evidence="5 8" id="KW-0408">Iron</keyword>
<evidence type="ECO:0000313" key="13">
    <source>
        <dbReference type="Proteomes" id="UP000694545"/>
    </source>
</evidence>
<dbReference type="Ensembl" id="ENSVKKT00000029056.1">
    <property type="protein sequence ID" value="ENSVKKP00000028377.1"/>
    <property type="gene ID" value="ENSVKKG00000018364.1"/>
</dbReference>
<evidence type="ECO:0000313" key="12">
    <source>
        <dbReference type="Ensembl" id="ENSVKKP00000028377.1"/>
    </source>
</evidence>
<dbReference type="InterPro" id="IPR012347">
    <property type="entry name" value="Ferritin-like"/>
</dbReference>
<dbReference type="InterPro" id="IPR009078">
    <property type="entry name" value="Ferritin-like_SF"/>
</dbReference>
<feature type="region of interest" description="Disordered" evidence="10">
    <location>
        <begin position="1"/>
        <end position="20"/>
    </location>
</feature>
<evidence type="ECO:0000256" key="7">
    <source>
        <dbReference type="ARBA" id="ARBA00047990"/>
    </source>
</evidence>
<evidence type="ECO:0000256" key="6">
    <source>
        <dbReference type="ARBA" id="ARBA00025111"/>
    </source>
</evidence>
<evidence type="ECO:0000256" key="10">
    <source>
        <dbReference type="SAM" id="MobiDB-lite"/>
    </source>
</evidence>
<keyword evidence="2 9" id="KW-0409">Iron storage</keyword>
<evidence type="ECO:0000256" key="4">
    <source>
        <dbReference type="ARBA" id="ARBA00023002"/>
    </source>
</evidence>
<protein>
    <recommendedName>
        <fullName evidence="9">Ferritin</fullName>
    </recommendedName>
</protein>
<evidence type="ECO:0000256" key="3">
    <source>
        <dbReference type="ARBA" id="ARBA00022723"/>
    </source>
</evidence>
<evidence type="ECO:0000259" key="11">
    <source>
        <dbReference type="PROSITE" id="PS50905"/>
    </source>
</evidence>
<dbReference type="GO" id="GO:0008199">
    <property type="term" value="F:ferric iron binding"/>
    <property type="evidence" value="ECO:0007669"/>
    <property type="project" value="InterPro"/>
</dbReference>
<keyword evidence="3 8" id="KW-0479">Metal-binding</keyword>
<dbReference type="SUPFAM" id="SSF47240">
    <property type="entry name" value="Ferritin-like"/>
    <property type="match status" value="1"/>
</dbReference>
<evidence type="ECO:0000256" key="5">
    <source>
        <dbReference type="ARBA" id="ARBA00023004"/>
    </source>
</evidence>
<dbReference type="GO" id="GO:0004322">
    <property type="term" value="F:ferroxidase activity"/>
    <property type="evidence" value="ECO:0007669"/>
    <property type="project" value="UniProtKB-EC"/>
</dbReference>
<evidence type="ECO:0000256" key="9">
    <source>
        <dbReference type="RuleBase" id="RU361145"/>
    </source>
</evidence>
<evidence type="ECO:0000256" key="2">
    <source>
        <dbReference type="ARBA" id="ARBA00022434"/>
    </source>
</evidence>
<feature type="compositionally biased region" description="Basic and acidic residues" evidence="10">
    <location>
        <begin position="9"/>
        <end position="20"/>
    </location>
</feature>
<dbReference type="InterPro" id="IPR008331">
    <property type="entry name" value="Ferritin_DPS_dom"/>
</dbReference>
<comment type="function">
    <text evidence="6">Stores iron in a soluble, non-toxic, readily available form. Important for iron homeostasis. Has ferroxidase activity. Iron is taken up in the ferrous form and deposited as ferric hydroxides after oxidation.</text>
</comment>
<reference evidence="12" key="2">
    <citation type="submission" date="2025-09" db="UniProtKB">
        <authorList>
            <consortium name="Ensembl"/>
        </authorList>
    </citation>
    <scope>IDENTIFICATION</scope>
</reference>
<comment type="function">
    <text evidence="9">Stores iron in a soluble, non-toxic, readily available form. Important for iron homeostasis. Iron is taken up in the ferrous form and deposited as ferric hydroxides after oxidation.</text>
</comment>
<dbReference type="InterPro" id="IPR001519">
    <property type="entry name" value="Ferritin"/>
</dbReference>
<keyword evidence="4" id="KW-0560">Oxidoreductase</keyword>
<comment type="similarity">
    <text evidence="1 9">Belongs to the ferritin family.</text>
</comment>
<dbReference type="GO" id="GO:0008198">
    <property type="term" value="F:ferrous iron binding"/>
    <property type="evidence" value="ECO:0007669"/>
    <property type="project" value="TreeGrafter"/>
</dbReference>
<dbReference type="Proteomes" id="UP000694545">
    <property type="component" value="Unplaced"/>
</dbReference>
<keyword evidence="13" id="KW-1185">Reference proteome</keyword>
<dbReference type="Gene3D" id="1.20.1260.10">
    <property type="match status" value="1"/>
</dbReference>
<organism evidence="12 13">
    <name type="scientific">Varanus komodoensis</name>
    <name type="common">Komodo dragon</name>
    <dbReference type="NCBI Taxonomy" id="61221"/>
    <lineage>
        <taxon>Eukaryota</taxon>
        <taxon>Metazoa</taxon>
        <taxon>Chordata</taxon>
        <taxon>Craniata</taxon>
        <taxon>Vertebrata</taxon>
        <taxon>Euteleostomi</taxon>
        <taxon>Lepidosauria</taxon>
        <taxon>Squamata</taxon>
        <taxon>Bifurcata</taxon>
        <taxon>Unidentata</taxon>
        <taxon>Episquamata</taxon>
        <taxon>Toxicofera</taxon>
        <taxon>Anguimorpha</taxon>
        <taxon>Paleoanguimorpha</taxon>
        <taxon>Varanoidea</taxon>
        <taxon>Varanidae</taxon>
        <taxon>Varanus</taxon>
    </lineage>
</organism>
<dbReference type="GO" id="GO:0006826">
    <property type="term" value="P:iron ion transport"/>
    <property type="evidence" value="ECO:0007669"/>
    <property type="project" value="InterPro"/>
</dbReference>
<feature type="domain" description="Ferritin-like diiron" evidence="11">
    <location>
        <begin position="1"/>
        <end position="80"/>
    </location>
</feature>
<dbReference type="PANTHER" id="PTHR11431:SF54">
    <property type="entry name" value="FERRITIN"/>
    <property type="match status" value="1"/>
</dbReference>
<dbReference type="PROSITE" id="PS50905">
    <property type="entry name" value="FERRITIN_LIKE"/>
    <property type="match status" value="1"/>
</dbReference>
<dbReference type="GO" id="GO:0005737">
    <property type="term" value="C:cytoplasm"/>
    <property type="evidence" value="ECO:0007669"/>
    <property type="project" value="TreeGrafter"/>
</dbReference>
<dbReference type="CDD" id="cd01056">
    <property type="entry name" value="Euk_Ferritin"/>
    <property type="match status" value="1"/>
</dbReference>
<feature type="binding site" evidence="8">
    <location>
        <position position="62"/>
    </location>
    <ligand>
        <name>Fe cation</name>
        <dbReference type="ChEBI" id="CHEBI:24875"/>
        <label>1</label>
    </ligand>
</feature>
<dbReference type="GO" id="GO:0006879">
    <property type="term" value="P:intracellular iron ion homeostasis"/>
    <property type="evidence" value="ECO:0007669"/>
    <property type="project" value="UniProtKB-KW"/>
</dbReference>
<evidence type="ECO:0000256" key="8">
    <source>
        <dbReference type="PIRSR" id="PIRSR601519-1"/>
    </source>
</evidence>
<dbReference type="Pfam" id="PF00210">
    <property type="entry name" value="Ferritin"/>
    <property type="match status" value="1"/>
</dbReference>
<dbReference type="AlphaFoldDB" id="A0A8D2LXU9"/>
<dbReference type="OMA" id="HIANLKC"/>
<dbReference type="InterPro" id="IPR009040">
    <property type="entry name" value="Ferritin-like_diiron"/>
</dbReference>
<dbReference type="PANTHER" id="PTHR11431">
    <property type="entry name" value="FERRITIN"/>
    <property type="match status" value="1"/>
</dbReference>